<evidence type="ECO:0000313" key="2">
    <source>
        <dbReference type="EMBL" id="MBP2404695.1"/>
    </source>
</evidence>
<dbReference type="Pfam" id="PF24731">
    <property type="entry name" value="DUF7683"/>
    <property type="match status" value="1"/>
</dbReference>
<name>A0ABS4Y7C7_9ACTN</name>
<organism evidence="2 3">
    <name type="scientific">Streptomyces syringium</name>
    <dbReference type="NCBI Taxonomy" id="76729"/>
    <lineage>
        <taxon>Bacteria</taxon>
        <taxon>Bacillati</taxon>
        <taxon>Actinomycetota</taxon>
        <taxon>Actinomycetes</taxon>
        <taxon>Kitasatosporales</taxon>
        <taxon>Streptomycetaceae</taxon>
        <taxon>Streptomyces</taxon>
    </lineage>
</organism>
<dbReference type="Proteomes" id="UP001519291">
    <property type="component" value="Unassembled WGS sequence"/>
</dbReference>
<sequence length="324" mass="35077">MEIADISHNLSASGLRLCGIEGPGTHLPTWGAFVATGCRPDEGRHGVTVTKDDPDFLNSANSAWFHLAEDEGLFDENGEFLLAVPGGPGDKASRTQWARVSLMDSWDIFRNHSAAGSEIFGPEGFPEFVMMSIDGTFVLRATVWGNGSIGLVALPNPRRVETISRYVERRSVNPKTPPHERAEGMNWLSSPGLLAAPQPVPTGRDSVKFIVVSYLKDSDRPDGETDVSEVGVEALADLVGIPAVNLVDVYPLSEGQLAALHRITGLSFDLSSHEYFLESQASGGRRRPAVTWLADGCHGRRHSRHGHPRQLLGRAVAGCIPRDD</sequence>
<accession>A0ABS4Y7C7</accession>
<protein>
    <recommendedName>
        <fullName evidence="1">DUF7683 domain-containing protein</fullName>
    </recommendedName>
</protein>
<comment type="caution">
    <text evidence="2">The sequence shown here is derived from an EMBL/GenBank/DDBJ whole genome shotgun (WGS) entry which is preliminary data.</text>
</comment>
<dbReference type="GeneID" id="91571036"/>
<dbReference type="InterPro" id="IPR056100">
    <property type="entry name" value="DUF7683"/>
</dbReference>
<reference evidence="2 3" key="1">
    <citation type="submission" date="2021-03" db="EMBL/GenBank/DDBJ databases">
        <title>Sequencing the genomes of 1000 actinobacteria strains.</title>
        <authorList>
            <person name="Klenk H.-P."/>
        </authorList>
    </citation>
    <scope>NUCLEOTIDE SEQUENCE [LARGE SCALE GENOMIC DNA]</scope>
    <source>
        <strain evidence="2 3">DSM 41480</strain>
    </source>
</reference>
<gene>
    <name evidence="2" type="ORF">JO379_004164</name>
</gene>
<keyword evidence="3" id="KW-1185">Reference proteome</keyword>
<evidence type="ECO:0000259" key="1">
    <source>
        <dbReference type="Pfam" id="PF24731"/>
    </source>
</evidence>
<proteinExistence type="predicted"/>
<dbReference type="RefSeq" id="WP_209516374.1">
    <property type="nucleotide sequence ID" value="NZ_JAGIOH010000001.1"/>
</dbReference>
<dbReference type="EMBL" id="JAGIOH010000001">
    <property type="protein sequence ID" value="MBP2404695.1"/>
    <property type="molecule type" value="Genomic_DNA"/>
</dbReference>
<evidence type="ECO:0000313" key="3">
    <source>
        <dbReference type="Proteomes" id="UP001519291"/>
    </source>
</evidence>
<feature type="domain" description="DUF7683" evidence="1">
    <location>
        <begin position="211"/>
        <end position="278"/>
    </location>
</feature>